<feature type="region of interest" description="Disordered" evidence="4">
    <location>
        <begin position="420"/>
        <end position="440"/>
    </location>
</feature>
<dbReference type="EMBL" id="BMRG01000008">
    <property type="protein sequence ID" value="GGP65453.1"/>
    <property type="molecule type" value="Genomic_DNA"/>
</dbReference>
<feature type="binding site" evidence="3">
    <location>
        <position position="380"/>
    </location>
    <ligand>
        <name>Mg(2+)</name>
        <dbReference type="ChEBI" id="CHEBI:18420"/>
        <label>1</label>
    </ligand>
</feature>
<comment type="caution">
    <text evidence="5">The sequence shown here is derived from an EMBL/GenBank/DDBJ whole genome shotgun (WGS) entry which is preliminary data.</text>
</comment>
<evidence type="ECO:0008006" key="7">
    <source>
        <dbReference type="Google" id="ProtNLM"/>
    </source>
</evidence>
<feature type="binding site" evidence="3">
    <location>
        <position position="377"/>
    </location>
    <ligand>
        <name>Mg(2+)</name>
        <dbReference type="ChEBI" id="CHEBI:18420"/>
        <label>1</label>
    </ligand>
</feature>
<dbReference type="GO" id="GO:0016787">
    <property type="term" value="F:hydrolase activity"/>
    <property type="evidence" value="ECO:0007669"/>
    <property type="project" value="UniProtKB-KW"/>
</dbReference>
<dbReference type="GO" id="GO:0046872">
    <property type="term" value="F:metal ion binding"/>
    <property type="evidence" value="ECO:0007669"/>
    <property type="project" value="UniProtKB-KW"/>
</dbReference>
<protein>
    <recommendedName>
        <fullName evidence="7">ADP-ribosylglycohydrolase</fullName>
    </recommendedName>
</protein>
<dbReference type="Proteomes" id="UP000639606">
    <property type="component" value="Unassembled WGS sequence"/>
</dbReference>
<evidence type="ECO:0000256" key="2">
    <source>
        <dbReference type="ARBA" id="ARBA00022801"/>
    </source>
</evidence>
<feature type="binding site" evidence="3">
    <location>
        <position position="137"/>
    </location>
    <ligand>
        <name>Mg(2+)</name>
        <dbReference type="ChEBI" id="CHEBI:18420"/>
        <label>1</label>
    </ligand>
</feature>
<feature type="binding site" evidence="3">
    <location>
        <position position="379"/>
    </location>
    <ligand>
        <name>Mg(2+)</name>
        <dbReference type="ChEBI" id="CHEBI:18420"/>
        <label>1</label>
    </ligand>
</feature>
<dbReference type="SUPFAM" id="SSF101478">
    <property type="entry name" value="ADP-ribosylglycohydrolase"/>
    <property type="match status" value="1"/>
</dbReference>
<dbReference type="PANTHER" id="PTHR16222">
    <property type="entry name" value="ADP-RIBOSYLGLYCOHYDROLASE"/>
    <property type="match status" value="1"/>
</dbReference>
<dbReference type="Gene3D" id="1.10.4080.10">
    <property type="entry name" value="ADP-ribosylation/Crystallin J1"/>
    <property type="match status" value="1"/>
</dbReference>
<reference evidence="5" key="2">
    <citation type="submission" date="2020-09" db="EMBL/GenBank/DDBJ databases">
        <authorList>
            <person name="Sun Q."/>
            <person name="Ohkuma M."/>
        </authorList>
    </citation>
    <scope>NUCLEOTIDE SEQUENCE</scope>
    <source>
        <strain evidence="5">JCM 3313</strain>
    </source>
</reference>
<evidence type="ECO:0000313" key="5">
    <source>
        <dbReference type="EMBL" id="GGP65453.1"/>
    </source>
</evidence>
<evidence type="ECO:0000256" key="1">
    <source>
        <dbReference type="ARBA" id="ARBA00010702"/>
    </source>
</evidence>
<proteinExistence type="inferred from homology"/>
<name>A0A918EEH5_9PSEU</name>
<feature type="binding site" evidence="3">
    <location>
        <position position="138"/>
    </location>
    <ligand>
        <name>Mg(2+)</name>
        <dbReference type="ChEBI" id="CHEBI:18420"/>
        <label>1</label>
    </ligand>
</feature>
<reference evidence="5" key="1">
    <citation type="journal article" date="2014" name="Int. J. Syst. Evol. Microbiol.">
        <title>Complete genome sequence of Corynebacterium casei LMG S-19264T (=DSM 44701T), isolated from a smear-ripened cheese.</title>
        <authorList>
            <consortium name="US DOE Joint Genome Institute (JGI-PGF)"/>
            <person name="Walter F."/>
            <person name="Albersmeier A."/>
            <person name="Kalinowski J."/>
            <person name="Ruckert C."/>
        </authorList>
    </citation>
    <scope>NUCLEOTIDE SEQUENCE</scope>
    <source>
        <strain evidence="5">JCM 3313</strain>
    </source>
</reference>
<evidence type="ECO:0000256" key="4">
    <source>
        <dbReference type="SAM" id="MobiDB-lite"/>
    </source>
</evidence>
<keyword evidence="3" id="KW-0479">Metal-binding</keyword>
<dbReference type="InterPro" id="IPR036705">
    <property type="entry name" value="Ribosyl_crysJ1_sf"/>
</dbReference>
<dbReference type="PANTHER" id="PTHR16222:SF24">
    <property type="entry name" value="ADP-RIBOSYLHYDROLASE ARH3"/>
    <property type="match status" value="1"/>
</dbReference>
<dbReference type="InterPro" id="IPR005502">
    <property type="entry name" value="Ribosyl_crysJ1"/>
</dbReference>
<dbReference type="Pfam" id="PF03747">
    <property type="entry name" value="ADP_ribosyl_GH"/>
    <property type="match status" value="1"/>
</dbReference>
<organism evidence="5 6">
    <name type="scientific">Saccharothrix coeruleofusca</name>
    <dbReference type="NCBI Taxonomy" id="33919"/>
    <lineage>
        <taxon>Bacteria</taxon>
        <taxon>Bacillati</taxon>
        <taxon>Actinomycetota</taxon>
        <taxon>Actinomycetes</taxon>
        <taxon>Pseudonocardiales</taxon>
        <taxon>Pseudonocardiaceae</taxon>
        <taxon>Saccharothrix</taxon>
    </lineage>
</organism>
<sequence length="440" mass="46119">MTEFLDDTDLAALAALLRRQRAADARETETPPVRTLRVELHIGVDAAGRKFLTRSPASAAPEALLAGPGRERVTGGHEGGNRWLDRNRWRGCLLAGAVADALGAPIESKPMDQVRELAGPAGITGMIPASDGVGRITDDTQMTLFTMEGLIRAHARTRRGGKGDVVHALQMAYQRWLHTQGTPWAKARGPRDTTDSPTGWLIGVRGLFKRRAPGATCFFALQDYGTTGRTGTVANPVNNSKGCGGVMRAAPVALWSDDPAEVFAVAAASAAITHGHPSGYLPAGVLAVMVRSLLHGADLRSALADGRAQLVRWEHHEETSAALDAAEALAGPPTPERVASLGDGAVGESALAIAVYSALTTDTLSAALLASVNHDGDSDSTGAVCGNIVGALYGEAAIDPTWLAQLELRDVVERLADDAAAEFGPTPPTTEAWTARYPDD</sequence>
<keyword evidence="6" id="KW-1185">Reference proteome</keyword>
<comment type="similarity">
    <text evidence="1">Belongs to the ADP-ribosylglycohydrolase family.</text>
</comment>
<evidence type="ECO:0000313" key="6">
    <source>
        <dbReference type="Proteomes" id="UP000639606"/>
    </source>
</evidence>
<keyword evidence="2" id="KW-0378">Hydrolase</keyword>
<dbReference type="AlphaFoldDB" id="A0A918EEH5"/>
<evidence type="ECO:0000256" key="3">
    <source>
        <dbReference type="PIRSR" id="PIRSR605502-1"/>
    </source>
</evidence>
<accession>A0A918EEH5</accession>
<gene>
    <name evidence="5" type="ORF">GCM10010185_42820</name>
</gene>
<keyword evidence="3" id="KW-0460">Magnesium</keyword>
<comment type="cofactor">
    <cofactor evidence="3">
        <name>Mg(2+)</name>
        <dbReference type="ChEBI" id="CHEBI:18420"/>
    </cofactor>
    <text evidence="3">Binds 2 magnesium ions per subunit.</text>
</comment>
<feature type="binding site" evidence="3">
    <location>
        <position position="139"/>
    </location>
    <ligand>
        <name>Mg(2+)</name>
        <dbReference type="ChEBI" id="CHEBI:18420"/>
        <label>1</label>
    </ligand>
</feature>
<dbReference type="RefSeq" id="WP_189225102.1">
    <property type="nucleotide sequence ID" value="NZ_BMRG01000008.1"/>
</dbReference>
<dbReference type="InterPro" id="IPR050792">
    <property type="entry name" value="ADP-ribosylglycohydrolase"/>
</dbReference>